<proteinExistence type="predicted"/>
<evidence type="ECO:0000313" key="2">
    <source>
        <dbReference type="Proteomes" id="UP000661163"/>
    </source>
</evidence>
<accession>A0AAE4Z0C8</accession>
<organism evidence="1 2">
    <name type="scientific">Rhizobium ruizarguesonis</name>
    <dbReference type="NCBI Taxonomy" id="2081791"/>
    <lineage>
        <taxon>Bacteria</taxon>
        <taxon>Pseudomonadati</taxon>
        <taxon>Pseudomonadota</taxon>
        <taxon>Alphaproteobacteria</taxon>
        <taxon>Hyphomicrobiales</taxon>
        <taxon>Rhizobiaceae</taxon>
        <taxon>Rhizobium/Agrobacterium group</taxon>
        <taxon>Rhizobium</taxon>
    </lineage>
</organism>
<comment type="caution">
    <text evidence="1">The sequence shown here is derived from an EMBL/GenBank/DDBJ whole genome shotgun (WGS) entry which is preliminary data.</text>
</comment>
<gene>
    <name evidence="1" type="ORF">GR217_34275</name>
</gene>
<dbReference type="EMBL" id="WUFC01000046">
    <property type="protein sequence ID" value="NEI52687.1"/>
    <property type="molecule type" value="Genomic_DNA"/>
</dbReference>
<sequence>MNNNGQGHAVEDRIREEMRHIGNHIADGIEKAGGGYGFALFVFERRPGGSVNYVADLHMRHLVELMKEFIERTERDLDRPPPPRR</sequence>
<name>A0AAE4Z0C8_9HYPH</name>
<protein>
    <submittedName>
        <fullName evidence="1">Uncharacterized protein</fullName>
    </submittedName>
</protein>
<dbReference type="AlphaFoldDB" id="A0AAE4Z0C8"/>
<dbReference type="Proteomes" id="UP000661163">
    <property type="component" value="Unassembled WGS sequence"/>
</dbReference>
<dbReference type="RefSeq" id="WP_164566533.1">
    <property type="nucleotide sequence ID" value="NZ_WUFC01000046.1"/>
</dbReference>
<reference evidence="1 2" key="1">
    <citation type="submission" date="2019-12" db="EMBL/GenBank/DDBJ databases">
        <title>Rhizobium genotypes associated with high levels of biological nitrogen fixation by grain legumes in a temperate-maritime cropping system.</title>
        <authorList>
            <person name="Maluk M."/>
            <person name="Francesc Ferrando Molina F."/>
            <person name="Lopez Del Egido L."/>
            <person name="Lafos M."/>
            <person name="Langarica-Fuentes A."/>
            <person name="Gebre Yohannes G."/>
            <person name="Young M.W."/>
            <person name="Martin P."/>
            <person name="Gantlett R."/>
            <person name="Kenicer G."/>
            <person name="Hawes C."/>
            <person name="Begg G.S."/>
            <person name="Quilliam R.S."/>
            <person name="Squire G.R."/>
            <person name="Poole P.S."/>
            <person name="Young P.W."/>
            <person name="Iannetta P.M."/>
            <person name="James E.K."/>
        </authorList>
    </citation>
    <scope>NUCLEOTIDE SEQUENCE [LARGE SCALE GENOMIC DNA]</scope>
    <source>
        <strain evidence="1 2">JHI985</strain>
    </source>
</reference>
<evidence type="ECO:0000313" key="1">
    <source>
        <dbReference type="EMBL" id="NEI52687.1"/>
    </source>
</evidence>